<evidence type="ECO:0000313" key="2">
    <source>
        <dbReference type="Proteomes" id="UP001210231"/>
    </source>
</evidence>
<protein>
    <submittedName>
        <fullName evidence="1">AAA family ATPase</fullName>
    </submittedName>
</protein>
<accession>A0ABT4UIL2</accession>
<sequence>MGILDIKPAKRGGSKAIIAIAGVSGSGKTFTALKIARGMVSHPSKIGFLDTENKRGSLYADILDAPFLIGDLYPPFSPSRYGQAIKEFQDAGVEVLVIDSGSHEWEGEGGCEDIANLPLQQGKKMANWVGAKREHKSFMNTLLQCNMNIIVCLRAREKTDFKDPNKPVSLGVQPICEKNFMFEMTASLLMENEGKRQTFLKLPFYLHEAFGSGNEYLGEKTGQMVIQWLNTGEQEDPELKRIKSEMTMAAESGLTEVVRIWNTLTAKQKRFLESHKNICKESAEEYERLRNEAGYGTDSIDKTSANSETDRIANFINNAKTLEQLAEAKDMLSNEFLKHLYTKRLEEFTNGKV</sequence>
<dbReference type="Pfam" id="PF13479">
    <property type="entry name" value="AAA_24"/>
    <property type="match status" value="1"/>
</dbReference>
<evidence type="ECO:0000313" key="1">
    <source>
        <dbReference type="EMBL" id="MDA3614681.1"/>
    </source>
</evidence>
<dbReference type="RefSeq" id="WP_407031007.1">
    <property type="nucleotide sequence ID" value="NZ_JAQGEF010000007.1"/>
</dbReference>
<dbReference type="Proteomes" id="UP001210231">
    <property type="component" value="Unassembled WGS sequence"/>
</dbReference>
<comment type="caution">
    <text evidence="1">The sequence shown here is derived from an EMBL/GenBank/DDBJ whole genome shotgun (WGS) entry which is preliminary data.</text>
</comment>
<dbReference type="Gene3D" id="3.40.50.300">
    <property type="entry name" value="P-loop containing nucleotide triphosphate hydrolases"/>
    <property type="match status" value="1"/>
</dbReference>
<proteinExistence type="predicted"/>
<dbReference type="InterPro" id="IPR027417">
    <property type="entry name" value="P-loop_NTPase"/>
</dbReference>
<name>A0ABT4UIL2_9BACT</name>
<dbReference type="EMBL" id="JAQGEF010000007">
    <property type="protein sequence ID" value="MDA3614681.1"/>
    <property type="molecule type" value="Genomic_DNA"/>
</dbReference>
<dbReference type="SUPFAM" id="SSF52540">
    <property type="entry name" value="P-loop containing nucleoside triphosphate hydrolases"/>
    <property type="match status" value="1"/>
</dbReference>
<keyword evidence="2" id="KW-1185">Reference proteome</keyword>
<reference evidence="1 2" key="1">
    <citation type="submission" date="2022-12" db="EMBL/GenBank/DDBJ databases">
        <title>Chitinophagaceae gen. sp. nov., a new member of the family Chitinophagaceae, isolated from soil in a chemical factory.</title>
        <authorList>
            <person name="Ke Z."/>
        </authorList>
    </citation>
    <scope>NUCLEOTIDE SEQUENCE [LARGE SCALE GENOMIC DNA]</scope>
    <source>
        <strain evidence="1 2">LY-5</strain>
    </source>
</reference>
<organism evidence="1 2">
    <name type="scientific">Polluticaenibacter yanchengensis</name>
    <dbReference type="NCBI Taxonomy" id="3014562"/>
    <lineage>
        <taxon>Bacteria</taxon>
        <taxon>Pseudomonadati</taxon>
        <taxon>Bacteroidota</taxon>
        <taxon>Chitinophagia</taxon>
        <taxon>Chitinophagales</taxon>
        <taxon>Chitinophagaceae</taxon>
        <taxon>Polluticaenibacter</taxon>
    </lineage>
</organism>
<gene>
    <name evidence="1" type="ORF">O3P16_07670</name>
</gene>